<accession>A0A8J2QCA1</accession>
<dbReference type="Proteomes" id="UP000789524">
    <property type="component" value="Unassembled WGS sequence"/>
</dbReference>
<dbReference type="EMBL" id="CAKASE010000044">
    <property type="protein sequence ID" value="CAG9559567.1"/>
    <property type="molecule type" value="Genomic_DNA"/>
</dbReference>
<protein>
    <submittedName>
        <fullName evidence="1">(African queen) hypothetical protein</fullName>
    </submittedName>
</protein>
<dbReference type="AlphaFoldDB" id="A0A8J2QCA1"/>
<sequence>MVRSSFLTYFIKIMWPQAALDDKHQWQYIVNTGEFPFQGFRLNRCIESIATLNREDKYSKSGKVILKGDAGSYELRWLNLKNEYNVLSFEVIFVEIAPELFPENLKNGIIEKFKKVD</sequence>
<dbReference type="Gene3D" id="2.10.90.10">
    <property type="entry name" value="Cystine-knot cytokines"/>
    <property type="match status" value="1"/>
</dbReference>
<organism evidence="1 2">
    <name type="scientific">Danaus chrysippus</name>
    <name type="common">African queen</name>
    <dbReference type="NCBI Taxonomy" id="151541"/>
    <lineage>
        <taxon>Eukaryota</taxon>
        <taxon>Metazoa</taxon>
        <taxon>Ecdysozoa</taxon>
        <taxon>Arthropoda</taxon>
        <taxon>Hexapoda</taxon>
        <taxon>Insecta</taxon>
        <taxon>Pterygota</taxon>
        <taxon>Neoptera</taxon>
        <taxon>Endopterygota</taxon>
        <taxon>Lepidoptera</taxon>
        <taxon>Glossata</taxon>
        <taxon>Ditrysia</taxon>
        <taxon>Papilionoidea</taxon>
        <taxon>Nymphalidae</taxon>
        <taxon>Danainae</taxon>
        <taxon>Danaini</taxon>
        <taxon>Danaina</taxon>
        <taxon>Danaus</taxon>
        <taxon>Anosia</taxon>
    </lineage>
</organism>
<proteinExistence type="predicted"/>
<evidence type="ECO:0000313" key="1">
    <source>
        <dbReference type="EMBL" id="CAG9559567.1"/>
    </source>
</evidence>
<evidence type="ECO:0000313" key="2">
    <source>
        <dbReference type="Proteomes" id="UP000789524"/>
    </source>
</evidence>
<gene>
    <name evidence="1" type="ORF">DCHRY22_LOCUS1407</name>
</gene>
<reference evidence="1" key="1">
    <citation type="submission" date="2021-09" db="EMBL/GenBank/DDBJ databases">
        <authorList>
            <person name="Martin H S."/>
        </authorList>
    </citation>
    <scope>NUCLEOTIDE SEQUENCE</scope>
</reference>
<dbReference type="OrthoDB" id="6359065at2759"/>
<name>A0A8J2QCA1_9NEOP</name>
<keyword evidence="2" id="KW-1185">Reference proteome</keyword>
<comment type="caution">
    <text evidence="1">The sequence shown here is derived from an EMBL/GenBank/DDBJ whole genome shotgun (WGS) entry which is preliminary data.</text>
</comment>
<dbReference type="InterPro" id="IPR029034">
    <property type="entry name" value="Cystine-knot_cytokine"/>
</dbReference>